<accession>A0AC60PQV1</accession>
<organism evidence="1 2">
    <name type="scientific">Ixodes persulcatus</name>
    <name type="common">Taiga tick</name>
    <dbReference type="NCBI Taxonomy" id="34615"/>
    <lineage>
        <taxon>Eukaryota</taxon>
        <taxon>Metazoa</taxon>
        <taxon>Ecdysozoa</taxon>
        <taxon>Arthropoda</taxon>
        <taxon>Chelicerata</taxon>
        <taxon>Arachnida</taxon>
        <taxon>Acari</taxon>
        <taxon>Parasitiformes</taxon>
        <taxon>Ixodida</taxon>
        <taxon>Ixodoidea</taxon>
        <taxon>Ixodidae</taxon>
        <taxon>Ixodinae</taxon>
        <taxon>Ixodes</taxon>
    </lineage>
</organism>
<dbReference type="EMBL" id="JABSTQ010010137">
    <property type="protein sequence ID" value="KAG0423180.1"/>
    <property type="molecule type" value="Genomic_DNA"/>
</dbReference>
<protein>
    <submittedName>
        <fullName evidence="1">Uncharacterized protein</fullName>
    </submittedName>
</protein>
<reference evidence="1 2" key="1">
    <citation type="journal article" date="2020" name="Cell">
        <title>Large-Scale Comparative Analyses of Tick Genomes Elucidate Their Genetic Diversity and Vector Capacities.</title>
        <authorList>
            <consortium name="Tick Genome and Microbiome Consortium (TIGMIC)"/>
            <person name="Jia N."/>
            <person name="Wang J."/>
            <person name="Shi W."/>
            <person name="Du L."/>
            <person name="Sun Y."/>
            <person name="Zhan W."/>
            <person name="Jiang J.F."/>
            <person name="Wang Q."/>
            <person name="Zhang B."/>
            <person name="Ji P."/>
            <person name="Bell-Sakyi L."/>
            <person name="Cui X.M."/>
            <person name="Yuan T.T."/>
            <person name="Jiang B.G."/>
            <person name="Yang W.F."/>
            <person name="Lam T.T."/>
            <person name="Chang Q.C."/>
            <person name="Ding S.J."/>
            <person name="Wang X.J."/>
            <person name="Zhu J.G."/>
            <person name="Ruan X.D."/>
            <person name="Zhao L."/>
            <person name="Wei J.T."/>
            <person name="Ye R.Z."/>
            <person name="Que T.C."/>
            <person name="Du C.H."/>
            <person name="Zhou Y.H."/>
            <person name="Cheng J.X."/>
            <person name="Dai P.F."/>
            <person name="Guo W.B."/>
            <person name="Han X.H."/>
            <person name="Huang E.J."/>
            <person name="Li L.F."/>
            <person name="Wei W."/>
            <person name="Gao Y.C."/>
            <person name="Liu J.Z."/>
            <person name="Shao H.Z."/>
            <person name="Wang X."/>
            <person name="Wang C.C."/>
            <person name="Yang T.C."/>
            <person name="Huo Q.B."/>
            <person name="Li W."/>
            <person name="Chen H.Y."/>
            <person name="Chen S.E."/>
            <person name="Zhou L.G."/>
            <person name="Ni X.B."/>
            <person name="Tian J.H."/>
            <person name="Sheng Y."/>
            <person name="Liu T."/>
            <person name="Pan Y.S."/>
            <person name="Xia L.Y."/>
            <person name="Li J."/>
            <person name="Zhao F."/>
            <person name="Cao W.C."/>
        </authorList>
    </citation>
    <scope>NUCLEOTIDE SEQUENCE [LARGE SCALE GENOMIC DNA]</scope>
    <source>
        <strain evidence="1">Iper-2018</strain>
    </source>
</reference>
<name>A0AC60PQV1_IXOPE</name>
<dbReference type="Proteomes" id="UP000805193">
    <property type="component" value="Unassembled WGS sequence"/>
</dbReference>
<evidence type="ECO:0000313" key="2">
    <source>
        <dbReference type="Proteomes" id="UP000805193"/>
    </source>
</evidence>
<proteinExistence type="predicted"/>
<keyword evidence="2" id="KW-1185">Reference proteome</keyword>
<evidence type="ECO:0000313" key="1">
    <source>
        <dbReference type="EMBL" id="KAG0423180.1"/>
    </source>
</evidence>
<gene>
    <name evidence="1" type="ORF">HPB47_001034</name>
</gene>
<sequence>MAVTTAAALAAKHKRDKFLVDLVRLGVAAPARRDSADVQPVQRRVDGARLRLDAARERSSRARSHSLFLPQSPSQAGQRRPLLLPLNRFDDRDIAKPWRDYAYAHRSAVQISIGVSGPRSTASSRPSEQHDTDGQTPSDGDSTDVDEARLPACAQCASTRKGNVGCLSLSRLAALLSGLHEEMGDSSLGKQRQQQAVPILASHFRRHAGTRTRQTPHASRGVTIIWQAPSFSAHFPEPWRKRRDGPEKAAFDVLFPRPSTWRGCRLPS</sequence>
<comment type="caution">
    <text evidence="1">The sequence shown here is derived from an EMBL/GenBank/DDBJ whole genome shotgun (WGS) entry which is preliminary data.</text>
</comment>